<organism evidence="1">
    <name type="scientific">Arundo donax</name>
    <name type="common">Giant reed</name>
    <name type="synonym">Donax arundinaceus</name>
    <dbReference type="NCBI Taxonomy" id="35708"/>
    <lineage>
        <taxon>Eukaryota</taxon>
        <taxon>Viridiplantae</taxon>
        <taxon>Streptophyta</taxon>
        <taxon>Embryophyta</taxon>
        <taxon>Tracheophyta</taxon>
        <taxon>Spermatophyta</taxon>
        <taxon>Magnoliopsida</taxon>
        <taxon>Liliopsida</taxon>
        <taxon>Poales</taxon>
        <taxon>Poaceae</taxon>
        <taxon>PACMAD clade</taxon>
        <taxon>Arundinoideae</taxon>
        <taxon>Arundineae</taxon>
        <taxon>Arundo</taxon>
    </lineage>
</organism>
<reference evidence="1" key="2">
    <citation type="journal article" date="2015" name="Data Brief">
        <title>Shoot transcriptome of the giant reed, Arundo donax.</title>
        <authorList>
            <person name="Barrero R.A."/>
            <person name="Guerrero F.D."/>
            <person name="Moolhuijzen P."/>
            <person name="Goolsby J.A."/>
            <person name="Tidwell J."/>
            <person name="Bellgard S.E."/>
            <person name="Bellgard M.I."/>
        </authorList>
    </citation>
    <scope>NUCLEOTIDE SEQUENCE</scope>
    <source>
        <tissue evidence="1">Shoot tissue taken approximately 20 cm above the soil surface</tissue>
    </source>
</reference>
<protein>
    <submittedName>
        <fullName evidence="1">Uncharacterized protein</fullName>
    </submittedName>
</protein>
<evidence type="ECO:0000313" key="1">
    <source>
        <dbReference type="EMBL" id="JAD47887.1"/>
    </source>
</evidence>
<name>A0A0A9ALB0_ARUDO</name>
<dbReference type="EMBL" id="GBRH01250008">
    <property type="protein sequence ID" value="JAD47887.1"/>
    <property type="molecule type" value="Transcribed_RNA"/>
</dbReference>
<sequence>MTYHINLLLTWHFKYAKSYIATSFNRYFANQRN</sequence>
<accession>A0A0A9ALB0</accession>
<reference evidence="1" key="1">
    <citation type="submission" date="2014-09" db="EMBL/GenBank/DDBJ databases">
        <authorList>
            <person name="Magalhaes I.L.F."/>
            <person name="Oliveira U."/>
            <person name="Santos F.R."/>
            <person name="Vidigal T.H.D.A."/>
            <person name="Brescovit A.D."/>
            <person name="Santos A.J."/>
        </authorList>
    </citation>
    <scope>NUCLEOTIDE SEQUENCE</scope>
    <source>
        <tissue evidence="1">Shoot tissue taken approximately 20 cm above the soil surface</tissue>
    </source>
</reference>
<proteinExistence type="predicted"/>
<dbReference type="AlphaFoldDB" id="A0A0A9ALB0"/>